<accession>A0ABT7V2W4</accession>
<evidence type="ECO:0000256" key="1">
    <source>
        <dbReference type="SAM" id="MobiDB-lite"/>
    </source>
</evidence>
<keyword evidence="2" id="KW-0472">Membrane</keyword>
<keyword evidence="4" id="KW-1185">Reference proteome</keyword>
<reference evidence="4" key="1">
    <citation type="submission" date="2023-06" db="EMBL/GenBank/DDBJ databases">
        <title>Identification and characterization of horizontal gene transfer across gut microbiota members of farm animals based on homology search.</title>
        <authorList>
            <person name="Zeman M."/>
            <person name="Kubasova T."/>
            <person name="Jahodarova E."/>
            <person name="Nykrynova M."/>
            <person name="Rychlik I."/>
        </authorList>
    </citation>
    <scope>NUCLEOTIDE SEQUENCE [LARGE SCALE GENOMIC DNA]</scope>
    <source>
        <strain evidence="4">153_Feed</strain>
    </source>
</reference>
<evidence type="ECO:0000313" key="3">
    <source>
        <dbReference type="EMBL" id="MDM8270339.1"/>
    </source>
</evidence>
<evidence type="ECO:0008006" key="5">
    <source>
        <dbReference type="Google" id="ProtNLM"/>
    </source>
</evidence>
<keyword evidence="2" id="KW-0812">Transmembrane</keyword>
<evidence type="ECO:0000256" key="2">
    <source>
        <dbReference type="SAM" id="Phobius"/>
    </source>
</evidence>
<name>A0ABT7V2W4_9ACTN</name>
<sequence>MSYGDRGDRPRMDSGRSVDLSRRSSRGSRPRTTLGGSYHGPRGTSSRGSGLKPPSRGGAGYPLRERSINFQSGRARRTLGNRRLLILGALAVVLVILLVVGISSCMRACSADQQASDANPVDARVAAGVSEELTGEFSAALNRGEKLASIAANADKYADEGLLELALSQPEAIDFVAAYPDAEKTAQPYEDSVTEGTVPELYCWDSRWGAVDFVGRPLAITGSGPTALSMAYMGLTGSADKTPADMAQLVSEAEQTDEVSGMSGEFLENGLADLGLSCSTYTSNADNLSQVLDAGTYVLIETSAGSLTDAAHWVIVVSENEDGSLVVYDPTSPEVSARPWDPATLASSTTTLYALSAADAGTEADTAAE</sequence>
<comment type="caution">
    <text evidence="3">The sequence shown here is derived from an EMBL/GenBank/DDBJ whole genome shotgun (WGS) entry which is preliminary data.</text>
</comment>
<organism evidence="3 4">
    <name type="scientific">Thermophilibacter provencensis</name>
    <dbReference type="NCBI Taxonomy" id="1852386"/>
    <lineage>
        <taxon>Bacteria</taxon>
        <taxon>Bacillati</taxon>
        <taxon>Actinomycetota</taxon>
        <taxon>Coriobacteriia</taxon>
        <taxon>Coriobacteriales</taxon>
        <taxon>Atopobiaceae</taxon>
        <taxon>Thermophilibacter</taxon>
    </lineage>
</organism>
<evidence type="ECO:0000313" key="4">
    <source>
        <dbReference type="Proteomes" id="UP001529256"/>
    </source>
</evidence>
<dbReference type="RefSeq" id="WP_289510439.1">
    <property type="nucleotide sequence ID" value="NZ_JAUDEA010000001.1"/>
</dbReference>
<feature type="region of interest" description="Disordered" evidence="1">
    <location>
        <begin position="1"/>
        <end position="65"/>
    </location>
</feature>
<reference evidence="3 4" key="3">
    <citation type="submission" date="2023-06" db="EMBL/GenBank/DDBJ databases">
        <authorList>
            <person name="Zeman M."/>
            <person name="Kubasova T."/>
            <person name="Jahodarova E."/>
            <person name="Nykrynova M."/>
            <person name="Rychlik I."/>
        </authorList>
    </citation>
    <scope>NUCLEOTIDE SEQUENCE [LARGE SCALE GENOMIC DNA]</scope>
    <source>
        <strain evidence="3 4">153_Feed</strain>
    </source>
</reference>
<dbReference type="Proteomes" id="UP001529256">
    <property type="component" value="Unassembled WGS sequence"/>
</dbReference>
<keyword evidence="2" id="KW-1133">Transmembrane helix</keyword>
<reference evidence="3 4" key="2">
    <citation type="submission" date="2023-06" db="EMBL/GenBank/DDBJ databases">
        <title>Identification and characterization of horizontal gene transfer across gut microbiota members of farm animals based on homology search.</title>
        <authorList>
            <person name="Schwarzerova J."/>
            <person name="Nykrynova M."/>
            <person name="Jureckova K."/>
            <person name="Cejkova D."/>
            <person name="Rychlik I."/>
        </authorList>
    </citation>
    <scope>NUCLEOTIDE SEQUENCE [LARGE SCALE GENOMIC DNA]</scope>
    <source>
        <strain evidence="3 4">153_Feed</strain>
    </source>
</reference>
<feature type="compositionally biased region" description="Basic and acidic residues" evidence="1">
    <location>
        <begin position="1"/>
        <end position="22"/>
    </location>
</feature>
<dbReference type="Gene3D" id="3.90.70.10">
    <property type="entry name" value="Cysteine proteinases"/>
    <property type="match status" value="1"/>
</dbReference>
<dbReference type="EMBL" id="JAUDEA010000001">
    <property type="protein sequence ID" value="MDM8270339.1"/>
    <property type="molecule type" value="Genomic_DNA"/>
</dbReference>
<proteinExistence type="predicted"/>
<protein>
    <recommendedName>
        <fullName evidence="5">Peptidase C39-like domain-containing protein</fullName>
    </recommendedName>
</protein>
<gene>
    <name evidence="3" type="ORF">QUW25_01360</name>
</gene>
<feature type="transmembrane region" description="Helical" evidence="2">
    <location>
        <begin position="84"/>
        <end position="103"/>
    </location>
</feature>